<feature type="binding site" evidence="4">
    <location>
        <position position="353"/>
    </location>
    <ligand>
        <name>Mg(2+)</name>
        <dbReference type="ChEBI" id="CHEBI:18420"/>
        <note>structural</note>
    </ligand>
</feature>
<keyword evidence="3 4" id="KW-0378">Hydrolase</keyword>
<dbReference type="Gene3D" id="3.30.1330.170">
    <property type="entry name" value="Cyanuric acid hydrolase/Barbiturase, RU A"/>
    <property type="match status" value="1"/>
</dbReference>
<feature type="active site" description="Nucleophile" evidence="4">
    <location>
        <position position="230"/>
    </location>
</feature>
<dbReference type="GO" id="GO:0018753">
    <property type="term" value="F:cyanuric acid amidohydrolase activity"/>
    <property type="evidence" value="ECO:0007669"/>
    <property type="project" value="UniProtKB-UniRule"/>
</dbReference>
<evidence type="ECO:0000256" key="2">
    <source>
        <dbReference type="ARBA" id="ARBA00011881"/>
    </source>
</evidence>
<dbReference type="GO" id="GO:0046872">
    <property type="term" value="F:metal ion binding"/>
    <property type="evidence" value="ECO:0007669"/>
    <property type="project" value="UniProtKB-UniRule"/>
</dbReference>
<evidence type="ECO:0000256" key="1">
    <source>
        <dbReference type="ARBA" id="ARBA00010947"/>
    </source>
</evidence>
<dbReference type="InterPro" id="IPR043008">
    <property type="entry name" value="AtzD/Barbiturase_RUA"/>
</dbReference>
<comment type="function">
    <text evidence="4">Responsible for the hydrolysis of cyanuric acid, an intermediate formed during catabolism of s-triazine based compounds in herbicides such as atrazine and polymers such as melamine. Catalyzes the hydrolytic opening of the s-triazine ring of cyanuric acid (2,4,6-trihydroxy-s-triazine) to yield carbon dioxide and carboxybiuret, which spontaneously decarboxylates to biuret.</text>
</comment>
<gene>
    <name evidence="6" type="ORF">HK439_20375</name>
</gene>
<dbReference type="RefSeq" id="WP_190293314.1">
    <property type="nucleotide sequence ID" value="NZ_JABFCZ010000024.1"/>
</dbReference>
<feature type="active site" evidence="4">
    <location>
        <position position="161"/>
    </location>
</feature>
<feature type="binding site" evidence="4">
    <location>
        <position position="56"/>
    </location>
    <ligand>
        <name>substrate</name>
    </ligand>
</feature>
<dbReference type="InterPro" id="IPR043007">
    <property type="entry name" value="AtzD/Barbiturase_RUC"/>
</dbReference>
<feature type="binding site" evidence="4">
    <location>
        <begin position="346"/>
        <end position="347"/>
    </location>
    <ligand>
        <name>substrate</name>
    </ligand>
</feature>
<comment type="caution">
    <text evidence="4">Lacks conserved residue(s) required for the propagation of feature annotation.</text>
</comment>
<dbReference type="InterPro" id="IPR043006">
    <property type="entry name" value="AtzD/Barbiturase_RUB"/>
</dbReference>
<comment type="subunit">
    <text evidence="2 4">Homotetramer.</text>
</comment>
<comment type="caution">
    <text evidence="6">The sequence shown here is derived from an EMBL/GenBank/DDBJ whole genome shotgun (WGS) entry which is preliminary data.</text>
</comment>
<feature type="binding site" evidence="4">
    <location>
        <position position="300"/>
    </location>
    <ligand>
        <name>Mg(2+)</name>
        <dbReference type="ChEBI" id="CHEBI:18420"/>
        <note>structural</note>
    </ligand>
</feature>
<dbReference type="Gene3D" id="3.30.1330.160">
    <property type="entry name" value="Cyanuric acid hydrolase/Barbituras, RU C"/>
    <property type="match status" value="1"/>
</dbReference>
<evidence type="ECO:0000256" key="4">
    <source>
        <dbReference type="HAMAP-Rule" id="MF_01989"/>
    </source>
</evidence>
<keyword evidence="4" id="KW-0479">Metal-binding</keyword>
<dbReference type="GO" id="GO:0019381">
    <property type="term" value="P:atrazine catabolic process"/>
    <property type="evidence" value="ECO:0007669"/>
    <property type="project" value="UniProtKB-UniRule"/>
</dbReference>
<comment type="domain">
    <text evidence="4">The monomer structure is formed from three repeating units (RUs) that share the same structure as one another. The monomer, the active site and substrate all possess threefold rotational symmetry, to the extent that the active site possesses three potential Ser-Lys catalytic dyads. It is possible that any or all of the three active-site serines may act as nucleophile (albeit only one can do so per catalytic cycle).</text>
</comment>
<accession>A0A926P6B4</accession>
<evidence type="ECO:0000256" key="5">
    <source>
        <dbReference type="SAM" id="MobiDB-lite"/>
    </source>
</evidence>
<dbReference type="EMBL" id="JABFCZ010000024">
    <property type="protein sequence ID" value="MBD1548627.1"/>
    <property type="molecule type" value="Genomic_DNA"/>
</dbReference>
<feature type="binding site" evidence="4">
    <location>
        <begin position="230"/>
        <end position="231"/>
    </location>
    <ligand>
        <name>substrate</name>
    </ligand>
</feature>
<sequence>MDPLLREARVHRLPMSSPDDTSAIETLVEQGKIDPKAVVAVLGKTEGNGCVNDFTRGYAVQSLRFLFGRYMEPADLDRICMVMSGGTEGALSPHWIVLEALPATGVTQTPALALGVHVTEDFAPVEIGRMAQVTKVADGVRKAMVQAGISDPKDVHFVQIKCPLLTAERVRAAGGAHAVATADTLRSMGLSRGASALGVAVALGEIDETALSDTAIGDDLSLYSTRASCSAGVELMGCEILVMGMSDMWSGPLTIGHALMRDALDIDPIRETLSNLGISAPGQFPEETRERVTAVLVKAEASKSGHARGFRHTMLDDSDISSTRHARGFVAGVLAGLIGQTELFVSGGAEHQGPDGGGPCAVIGRRSDP</sequence>
<evidence type="ECO:0000256" key="3">
    <source>
        <dbReference type="ARBA" id="ARBA00022801"/>
    </source>
</evidence>
<dbReference type="InterPro" id="IPR014086">
    <property type="entry name" value="AtzD/Barbiturase"/>
</dbReference>
<name>A0A926P6B4_9HYPH</name>
<feature type="site" description="Important for substrate specificity" evidence="4">
    <location>
        <position position="323"/>
    </location>
</feature>
<dbReference type="NCBIfam" id="TIGR02714">
    <property type="entry name" value="amido_AtzD_TrzD"/>
    <property type="match status" value="1"/>
</dbReference>
<organism evidence="6 7">
    <name type="scientific">Roseibium aggregatum</name>
    <dbReference type="NCBI Taxonomy" id="187304"/>
    <lineage>
        <taxon>Bacteria</taxon>
        <taxon>Pseudomonadati</taxon>
        <taxon>Pseudomonadota</taxon>
        <taxon>Alphaproteobacteria</taxon>
        <taxon>Hyphomicrobiales</taxon>
        <taxon>Stappiaceae</taxon>
        <taxon>Roseibium</taxon>
    </lineage>
</organism>
<feature type="region of interest" description="RU A" evidence="4">
    <location>
        <begin position="1"/>
        <end position="103"/>
    </location>
</feature>
<evidence type="ECO:0000313" key="7">
    <source>
        <dbReference type="Proteomes" id="UP000598467"/>
    </source>
</evidence>
<comment type="similarity">
    <text evidence="1 4">Belongs to the cyclic amide hydrolase (CyAH) family.</text>
</comment>
<proteinExistence type="inferred from homology"/>
<comment type="activity regulation">
    <text evidence="4">Inhibited by barbituric acid.</text>
</comment>
<dbReference type="Gene3D" id="3.30.1330.180">
    <property type="entry name" value="Cyanuric acid hydrolase/Barbiturase, RU B"/>
    <property type="match status" value="1"/>
</dbReference>
<keyword evidence="4" id="KW-0460">Magnesium</keyword>
<dbReference type="Proteomes" id="UP000598467">
    <property type="component" value="Unassembled WGS sequence"/>
</dbReference>
<feature type="binding site" evidence="4">
    <location>
        <begin position="84"/>
        <end position="85"/>
    </location>
    <ligand>
        <name>substrate</name>
    </ligand>
</feature>
<protein>
    <recommendedName>
        <fullName evidence="4">Cyanuric acid amidohydrolase</fullName>
        <shortName evidence="4">CAH</shortName>
        <ecNumber evidence="4">3.5.2.15</ecNumber>
    </recommendedName>
</protein>
<comment type="pathway">
    <text evidence="4">Xenobiotic degradation; atrazine degradation; biuret from cyanurate: step 1/1.</text>
</comment>
<feature type="binding site" evidence="4">
    <location>
        <position position="352"/>
    </location>
    <ligand>
        <name>Mg(2+)</name>
        <dbReference type="ChEBI" id="CHEBI:18420"/>
        <note>structural</note>
    </ligand>
</feature>
<feature type="region of interest" description="RU C" evidence="4">
    <location>
        <begin position="253"/>
        <end position="369"/>
    </location>
</feature>
<feature type="binding site" evidence="4">
    <location>
        <position position="354"/>
    </location>
    <ligand>
        <name>Mg(2+)</name>
        <dbReference type="ChEBI" id="CHEBI:18420"/>
        <note>structural</note>
    </ligand>
</feature>
<dbReference type="EC" id="3.5.2.15" evidence="4"/>
<evidence type="ECO:0000313" key="6">
    <source>
        <dbReference type="EMBL" id="MBD1548627.1"/>
    </source>
</evidence>
<feature type="binding site" evidence="4">
    <location>
        <position position="327"/>
    </location>
    <ligand>
        <name>substrate</name>
    </ligand>
</feature>
<dbReference type="Pfam" id="PF09663">
    <property type="entry name" value="Amido_AtzD_TrzD"/>
    <property type="match status" value="1"/>
</dbReference>
<feature type="region of interest" description="Disordered" evidence="5">
    <location>
        <begin position="348"/>
        <end position="369"/>
    </location>
</feature>
<feature type="binding site" evidence="4">
    <location>
        <position position="192"/>
    </location>
    <ligand>
        <name>substrate</name>
    </ligand>
</feature>
<reference evidence="6" key="1">
    <citation type="submission" date="2020-05" db="EMBL/GenBank/DDBJ databases">
        <title>Identification of trans-AT polyketide cluster in two marine bacteria, producers of a novel glutaramide-containing polyketide sesbanimide D and analogs.</title>
        <authorList>
            <person name="Kacar D."/>
            <person name="Rodriguez P."/>
            <person name="Canedo L."/>
            <person name="Gonzalez E."/>
            <person name="Galan B."/>
            <person name="De La Calle F."/>
            <person name="Garcia J.L."/>
        </authorList>
    </citation>
    <scope>NUCLEOTIDE SEQUENCE</scope>
    <source>
        <strain evidence="6">PHM038</strain>
    </source>
</reference>
<comment type="catalytic activity">
    <reaction evidence="4">
        <text>cyanurate + H2O = 1-carboxybiuret + H(+)</text>
        <dbReference type="Rhea" id="RHEA:70363"/>
        <dbReference type="ChEBI" id="CHEBI:15377"/>
        <dbReference type="ChEBI" id="CHEBI:15378"/>
        <dbReference type="ChEBI" id="CHEBI:38028"/>
        <dbReference type="ChEBI" id="CHEBI:142864"/>
        <dbReference type="EC" id="3.5.2.15"/>
    </reaction>
</comment>
<dbReference type="HAMAP" id="MF_01989">
    <property type="entry name" value="Cyc_amidohydrol"/>
    <property type="match status" value="1"/>
</dbReference>
<dbReference type="AlphaFoldDB" id="A0A926P6B4"/>
<feature type="binding site" evidence="4">
    <location>
        <position position="357"/>
    </location>
    <ligand>
        <name>Mg(2+)</name>
        <dbReference type="ChEBI" id="CHEBI:18420"/>
        <note>structural</note>
    </ligand>
</feature>
<feature type="binding site" evidence="4">
    <location>
        <position position="349"/>
    </location>
    <ligand>
        <name>Mg(2+)</name>
        <dbReference type="ChEBI" id="CHEBI:18420"/>
        <note>structural</note>
    </ligand>
</feature>